<evidence type="ECO:0000313" key="7">
    <source>
        <dbReference type="Proteomes" id="UP001055172"/>
    </source>
</evidence>
<reference evidence="6 7" key="1">
    <citation type="submission" date="2021-07" db="EMBL/GenBank/DDBJ databases">
        <title>Genome data of Colletotrichum spaethianum.</title>
        <authorList>
            <person name="Utami Y.D."/>
            <person name="Hiruma K."/>
        </authorList>
    </citation>
    <scope>NUCLEOTIDE SEQUENCE [LARGE SCALE GENOMIC DNA]</scope>
    <source>
        <strain evidence="6 7">MAFF 242679</strain>
    </source>
</reference>
<gene>
    <name evidence="6" type="ORF">ColLi_12704</name>
</gene>
<feature type="region of interest" description="Disordered" evidence="4">
    <location>
        <begin position="638"/>
        <end position="661"/>
    </location>
</feature>
<dbReference type="SUPFAM" id="SSF54001">
    <property type="entry name" value="Cysteine proteinases"/>
    <property type="match status" value="1"/>
</dbReference>
<feature type="region of interest" description="Disordered" evidence="4">
    <location>
        <begin position="182"/>
        <end position="219"/>
    </location>
</feature>
<accession>A0AA37GYV5</accession>
<dbReference type="AlphaFoldDB" id="A0AA37GYV5"/>
<dbReference type="InterPro" id="IPR038765">
    <property type="entry name" value="Papain-like_cys_pep_sf"/>
</dbReference>
<feature type="domain" description="Ubiquitin-like protease family profile" evidence="5">
    <location>
        <begin position="266"/>
        <end position="425"/>
    </location>
</feature>
<dbReference type="GO" id="GO:0006508">
    <property type="term" value="P:proteolysis"/>
    <property type="evidence" value="ECO:0007669"/>
    <property type="project" value="UniProtKB-KW"/>
</dbReference>
<name>A0AA37GYV5_9PEZI</name>
<feature type="region of interest" description="Disordered" evidence="4">
    <location>
        <begin position="68"/>
        <end position="87"/>
    </location>
</feature>
<evidence type="ECO:0000259" key="5">
    <source>
        <dbReference type="PROSITE" id="PS50600"/>
    </source>
</evidence>
<dbReference type="GO" id="GO:0019783">
    <property type="term" value="F:ubiquitin-like protein peptidase activity"/>
    <property type="evidence" value="ECO:0007669"/>
    <property type="project" value="UniProtKB-ARBA"/>
</dbReference>
<keyword evidence="7" id="KW-1185">Reference proteome</keyword>
<dbReference type="Proteomes" id="UP001055172">
    <property type="component" value="Unassembled WGS sequence"/>
</dbReference>
<dbReference type="EMBL" id="BPPX01000046">
    <property type="protein sequence ID" value="GJC89866.1"/>
    <property type="molecule type" value="Genomic_DNA"/>
</dbReference>
<evidence type="ECO:0000313" key="6">
    <source>
        <dbReference type="EMBL" id="GJC89866.1"/>
    </source>
</evidence>
<dbReference type="Gene3D" id="3.40.395.10">
    <property type="entry name" value="Adenoviral Proteinase, Chain A"/>
    <property type="match status" value="1"/>
</dbReference>
<comment type="caution">
    <text evidence="6">The sequence shown here is derived from an EMBL/GenBank/DDBJ whole genome shotgun (WGS) entry which is preliminary data.</text>
</comment>
<comment type="similarity">
    <text evidence="1">Belongs to the peptidase C48 family.</text>
</comment>
<feature type="region of interest" description="Disordered" evidence="4">
    <location>
        <begin position="546"/>
        <end position="566"/>
    </location>
</feature>
<feature type="compositionally biased region" description="Low complexity" evidence="4">
    <location>
        <begin position="554"/>
        <end position="566"/>
    </location>
</feature>
<dbReference type="GO" id="GO:0008234">
    <property type="term" value="F:cysteine-type peptidase activity"/>
    <property type="evidence" value="ECO:0007669"/>
    <property type="project" value="InterPro"/>
</dbReference>
<dbReference type="PROSITE" id="PS50600">
    <property type="entry name" value="ULP_PROTEASE"/>
    <property type="match status" value="1"/>
</dbReference>
<organism evidence="6 7">
    <name type="scientific">Colletotrichum liriopes</name>
    <dbReference type="NCBI Taxonomy" id="708192"/>
    <lineage>
        <taxon>Eukaryota</taxon>
        <taxon>Fungi</taxon>
        <taxon>Dikarya</taxon>
        <taxon>Ascomycota</taxon>
        <taxon>Pezizomycotina</taxon>
        <taxon>Sordariomycetes</taxon>
        <taxon>Hypocreomycetidae</taxon>
        <taxon>Glomerellales</taxon>
        <taxon>Glomerellaceae</taxon>
        <taxon>Colletotrichum</taxon>
        <taxon>Colletotrichum spaethianum species complex</taxon>
    </lineage>
</organism>
<sequence length="661" mass="72901">MYKGFVAKVASIPNAIPVDQLRPRVEEILQGYSHKDATQVSVDFVVNGPQLQHANKIVKKGLGVEERRHVQKATNTARRNRRKKGLPDVQAEVRQMCGGNGQLPDGTSIELIPFNSCKTLIRIIKGAQSRGMSVDSLWQEPNGILFDTSTGVSQLTGEPALKSPTKHSGRQTISVENISITTSQAEHSPELSVLRQKQQQPINLGQGHKDRSSLQENAANTASIDNQSAVLDPPEPVDTIPNTLSIKRQSELDLTAPASKRYRPNVHQADVDIERLTSERYLNDVNILGLLQMVAALCPLSVHVLDPLFTDGTCARLPARVKGVLPKSTEGIILAPLHLKRAHHWILAVPRPDRTYVLDSLPCKGSQAELVSQVNQVQVLLGDNDKTADADGDGDARCVVDHVNCTRQTNGINCGVAVIVNAIHILSGNSTDYNKPTDFAVWRRVLAALVRADACTSLVDKEHFAPLYTATPTSPIGPQPDAHPERMTASERKQWCLVMMDYVRRLQLSSEEQIGRAKADCAQMLEVLDDIGETLTQLRQAGTAQWTPGFSTKSTTSRPNSLSPPSRNEVEEAIWYYECAYSAFNNSRVVNPDRDASLMRDLDDLQRLNARRSEVLNGLDRVIDMIAMDVKWLRQLRGPTPEANGKRMELPPTPEHPIEGD</sequence>
<evidence type="ECO:0000256" key="4">
    <source>
        <dbReference type="SAM" id="MobiDB-lite"/>
    </source>
</evidence>
<evidence type="ECO:0000256" key="3">
    <source>
        <dbReference type="ARBA" id="ARBA00022801"/>
    </source>
</evidence>
<evidence type="ECO:0000256" key="1">
    <source>
        <dbReference type="ARBA" id="ARBA00005234"/>
    </source>
</evidence>
<keyword evidence="3" id="KW-0378">Hydrolase</keyword>
<evidence type="ECO:0000256" key="2">
    <source>
        <dbReference type="ARBA" id="ARBA00022670"/>
    </source>
</evidence>
<protein>
    <recommendedName>
        <fullName evidence="5">Ubiquitin-like protease family profile domain-containing protein</fullName>
    </recommendedName>
</protein>
<proteinExistence type="inferred from homology"/>
<dbReference type="InterPro" id="IPR003653">
    <property type="entry name" value="Peptidase_C48_C"/>
</dbReference>
<keyword evidence="2" id="KW-0645">Protease</keyword>